<gene>
    <name evidence="1" type="ORF">A3843_05335</name>
</gene>
<name>A0A1U7JJW2_9HYPH</name>
<proteinExistence type="predicted"/>
<dbReference type="InterPro" id="IPR022344">
    <property type="entry name" value="GTA_major-tail"/>
</dbReference>
<protein>
    <recommendedName>
        <fullName evidence="3">Phage major tail protein 2</fullName>
    </recommendedName>
</protein>
<sequence>MAGAESKGRLMLIKLGDGGDPETFEPVCGVKDKSFSINNNTVDTTRPPCDDPGAPLHYSGAYGVRTISISGNGVAVGKPEYQKIARAAIEQDYVTCQIIVPLWGTFTGTVLFNSVEASGPMEGEVEFSIELTMTGDITVDWEALV</sequence>
<dbReference type="AlphaFoldDB" id="A0A1U7JJW2"/>
<dbReference type="Proteomes" id="UP000185783">
    <property type="component" value="Unassembled WGS sequence"/>
</dbReference>
<keyword evidence="2" id="KW-1185">Reference proteome</keyword>
<dbReference type="PRINTS" id="PR01996">
    <property type="entry name" value="MTP1FAMILY"/>
</dbReference>
<evidence type="ECO:0000313" key="2">
    <source>
        <dbReference type="Proteomes" id="UP000185783"/>
    </source>
</evidence>
<reference evidence="1 2" key="1">
    <citation type="submission" date="2016-03" db="EMBL/GenBank/DDBJ databases">
        <title>Genome sequence of Nesiotobacter sp. nov., a moderately halophilic alphaproteobacterium isolated from the Yellow Sea, China.</title>
        <authorList>
            <person name="Zhang G."/>
            <person name="Zhang R."/>
        </authorList>
    </citation>
    <scope>NUCLEOTIDE SEQUENCE [LARGE SCALE GENOMIC DNA]</scope>
    <source>
        <strain evidence="1 2">WB1-6</strain>
    </source>
</reference>
<evidence type="ECO:0000313" key="1">
    <source>
        <dbReference type="EMBL" id="OKL45009.1"/>
    </source>
</evidence>
<dbReference type="Pfam" id="PF06199">
    <property type="entry name" value="Phage_tail_2"/>
    <property type="match status" value="1"/>
</dbReference>
<evidence type="ECO:0008006" key="3">
    <source>
        <dbReference type="Google" id="ProtNLM"/>
    </source>
</evidence>
<dbReference type="InterPro" id="IPR011855">
    <property type="entry name" value="Phgtail_TP901_1"/>
</dbReference>
<organism evidence="1 2">
    <name type="scientific">Pseudovibrio exalbescens</name>
    <dbReference type="NCBI Taxonomy" id="197461"/>
    <lineage>
        <taxon>Bacteria</taxon>
        <taxon>Pseudomonadati</taxon>
        <taxon>Pseudomonadota</taxon>
        <taxon>Alphaproteobacteria</taxon>
        <taxon>Hyphomicrobiales</taxon>
        <taxon>Stappiaceae</taxon>
        <taxon>Pseudovibrio</taxon>
    </lineage>
</organism>
<dbReference type="RefSeq" id="WP_051269362.1">
    <property type="nucleotide sequence ID" value="NZ_LVVZ01000008.1"/>
</dbReference>
<dbReference type="OrthoDB" id="8397025at2"/>
<dbReference type="STRING" id="197461.A3843_05335"/>
<dbReference type="EMBL" id="LVVZ01000008">
    <property type="protein sequence ID" value="OKL45009.1"/>
    <property type="molecule type" value="Genomic_DNA"/>
</dbReference>
<accession>A0A1U7JJW2</accession>
<comment type="caution">
    <text evidence="1">The sequence shown here is derived from an EMBL/GenBank/DDBJ whole genome shotgun (WGS) entry which is preliminary data.</text>
</comment>
<dbReference type="NCBIfam" id="TIGR02126">
    <property type="entry name" value="phgtail_TP901_1"/>
    <property type="match status" value="1"/>
</dbReference>